<comment type="caution">
    <text evidence="13">The sequence shown here is derived from an EMBL/GenBank/DDBJ whole genome shotgun (WGS) entry which is preliminary data.</text>
</comment>
<comment type="pathway">
    <text evidence="10">Cell wall biogenesis; peptidoglycan biosynthesis.</text>
</comment>
<dbReference type="EC" id="2.4.1.227" evidence="10"/>
<reference evidence="13 14" key="1">
    <citation type="submission" date="2020-02" db="EMBL/GenBank/DDBJ databases">
        <authorList>
            <person name="Zhang X.-Y."/>
        </authorList>
    </citation>
    <scope>NUCLEOTIDE SEQUENCE [LARGE SCALE GENOMIC DNA]</scope>
    <source>
        <strain evidence="13 14">C33</strain>
    </source>
</reference>
<name>A0A845V254_9GAMM</name>
<evidence type="ECO:0000256" key="6">
    <source>
        <dbReference type="ARBA" id="ARBA00022984"/>
    </source>
</evidence>
<dbReference type="InterPro" id="IPR007235">
    <property type="entry name" value="Glyco_trans_28_C"/>
</dbReference>
<dbReference type="RefSeq" id="WP_164212053.1">
    <property type="nucleotide sequence ID" value="NZ_JAAGSC010000043.1"/>
</dbReference>
<dbReference type="GO" id="GO:0008360">
    <property type="term" value="P:regulation of cell shape"/>
    <property type="evidence" value="ECO:0007669"/>
    <property type="project" value="UniProtKB-KW"/>
</dbReference>
<dbReference type="NCBIfam" id="TIGR01133">
    <property type="entry name" value="murG"/>
    <property type="match status" value="1"/>
</dbReference>
<dbReference type="AlphaFoldDB" id="A0A845V254"/>
<feature type="binding site" evidence="10">
    <location>
        <position position="125"/>
    </location>
    <ligand>
        <name>UDP-N-acetyl-alpha-D-glucosamine</name>
        <dbReference type="ChEBI" id="CHEBI:57705"/>
    </ligand>
</feature>
<feature type="binding site" evidence="10">
    <location>
        <begin position="261"/>
        <end position="266"/>
    </location>
    <ligand>
        <name>UDP-N-acetyl-alpha-D-glucosamine</name>
        <dbReference type="ChEBI" id="CHEBI:57705"/>
    </ligand>
</feature>
<evidence type="ECO:0000313" key="14">
    <source>
        <dbReference type="Proteomes" id="UP000484885"/>
    </source>
</evidence>
<dbReference type="Gene3D" id="3.40.50.2000">
    <property type="entry name" value="Glycogen Phosphorylase B"/>
    <property type="match status" value="2"/>
</dbReference>
<comment type="similarity">
    <text evidence="10">Belongs to the glycosyltransferase 28 family. MurG subfamily.</text>
</comment>
<keyword evidence="8 10" id="KW-0131">Cell cycle</keyword>
<dbReference type="GO" id="GO:0051301">
    <property type="term" value="P:cell division"/>
    <property type="evidence" value="ECO:0007669"/>
    <property type="project" value="UniProtKB-KW"/>
</dbReference>
<dbReference type="GO" id="GO:0071555">
    <property type="term" value="P:cell wall organization"/>
    <property type="evidence" value="ECO:0007669"/>
    <property type="project" value="UniProtKB-KW"/>
</dbReference>
<dbReference type="HAMAP" id="MF_00033">
    <property type="entry name" value="MurG"/>
    <property type="match status" value="1"/>
</dbReference>
<comment type="catalytic activity">
    <reaction evidence="10">
        <text>di-trans,octa-cis-undecaprenyl diphospho-N-acetyl-alpha-D-muramoyl-L-alanyl-D-glutamyl-meso-2,6-diaminopimeloyl-D-alanyl-D-alanine + UDP-N-acetyl-alpha-D-glucosamine = di-trans,octa-cis-undecaprenyl diphospho-[N-acetyl-alpha-D-glucosaminyl-(1-&gt;4)]-N-acetyl-alpha-D-muramoyl-L-alanyl-D-glutamyl-meso-2,6-diaminopimeloyl-D-alanyl-D-alanine + UDP + H(+)</text>
        <dbReference type="Rhea" id="RHEA:31227"/>
        <dbReference type="ChEBI" id="CHEBI:15378"/>
        <dbReference type="ChEBI" id="CHEBI:57705"/>
        <dbReference type="ChEBI" id="CHEBI:58223"/>
        <dbReference type="ChEBI" id="CHEBI:61387"/>
        <dbReference type="ChEBI" id="CHEBI:61388"/>
        <dbReference type="EC" id="2.4.1.227"/>
    </reaction>
</comment>
<dbReference type="EMBL" id="JAAGSC010000043">
    <property type="protein sequence ID" value="NDY96672.1"/>
    <property type="molecule type" value="Genomic_DNA"/>
</dbReference>
<sequence length="353" mass="37533">MSDRSVTIMAAGTGGHIFPGLAVARTLRERGAEVRWLGTPAGLENRLVPAAGLELDRIRIAGLRGRGPMGWLLAPLRVVRAMLQARRIFRRQRPGCVLSMGGYVAGPGGVMARMMGIPLVIHEQNALPGLTNRLLRPLASRVFTGFPNGFRSAIHSGNPVRADILALPAPAERARDRRGALRLLVVGGSQGSAALGRIVPRALALLPAEQHPRVLHQAGRQLEATRQEYAQNGVEAGIVEFVDDMASAWADADLAICRAGALTVAELAAAGVASLLVPYPHAVDDHQTANARYLSDAGAAWLEPERELTPERVATYLSEADRSSLLAMAERARSLACADAASLVAEGCLEVME</sequence>
<evidence type="ECO:0000259" key="12">
    <source>
        <dbReference type="Pfam" id="PF04101"/>
    </source>
</evidence>
<accession>A0A845V254</accession>
<keyword evidence="4 10" id="KW-0808">Transferase</keyword>
<evidence type="ECO:0000256" key="2">
    <source>
        <dbReference type="ARBA" id="ARBA00022618"/>
    </source>
</evidence>
<keyword evidence="5 10" id="KW-0133">Cell shape</keyword>
<comment type="caution">
    <text evidence="10">Lacks conserved residue(s) required for the propagation of feature annotation.</text>
</comment>
<dbReference type="GO" id="GO:0009252">
    <property type="term" value="P:peptidoglycan biosynthetic process"/>
    <property type="evidence" value="ECO:0007669"/>
    <property type="project" value="UniProtKB-UniRule"/>
</dbReference>
<keyword evidence="6 10" id="KW-0573">Peptidoglycan synthesis</keyword>
<feature type="domain" description="Glycosyl transferase family 28 C-terminal" evidence="12">
    <location>
        <begin position="183"/>
        <end position="340"/>
    </location>
</feature>
<comment type="function">
    <text evidence="10">Cell wall formation. Catalyzes the transfer of a GlcNAc subunit on undecaprenyl-pyrophosphoryl-MurNAc-pentapeptide (lipid intermediate I) to form undecaprenyl-pyrophosphoryl-MurNAc-(pentapeptide)GlcNAc (lipid intermediate II).</text>
</comment>
<organism evidence="13 14">
    <name type="scientific">Wenzhouxiangella limi</name>
    <dbReference type="NCBI Taxonomy" id="2707351"/>
    <lineage>
        <taxon>Bacteria</taxon>
        <taxon>Pseudomonadati</taxon>
        <taxon>Pseudomonadota</taxon>
        <taxon>Gammaproteobacteria</taxon>
        <taxon>Chromatiales</taxon>
        <taxon>Wenzhouxiangellaceae</taxon>
        <taxon>Wenzhouxiangella</taxon>
    </lineage>
</organism>
<evidence type="ECO:0000256" key="3">
    <source>
        <dbReference type="ARBA" id="ARBA00022676"/>
    </source>
</evidence>
<dbReference type="Pfam" id="PF03033">
    <property type="entry name" value="Glyco_transf_28"/>
    <property type="match status" value="1"/>
</dbReference>
<evidence type="ECO:0000256" key="7">
    <source>
        <dbReference type="ARBA" id="ARBA00023136"/>
    </source>
</evidence>
<keyword evidence="3 10" id="KW-0328">Glycosyltransferase</keyword>
<dbReference type="GO" id="GO:0050511">
    <property type="term" value="F:undecaprenyldiphospho-muramoylpentapeptide beta-N-acetylglucosaminyltransferase activity"/>
    <property type="evidence" value="ECO:0007669"/>
    <property type="project" value="UniProtKB-UniRule"/>
</dbReference>
<feature type="binding site" evidence="10">
    <location>
        <position position="189"/>
    </location>
    <ligand>
        <name>UDP-N-acetyl-alpha-D-glucosamine</name>
        <dbReference type="ChEBI" id="CHEBI:57705"/>
    </ligand>
</feature>
<keyword evidence="9 10" id="KW-0961">Cell wall biogenesis/degradation</keyword>
<evidence type="ECO:0000256" key="4">
    <source>
        <dbReference type="ARBA" id="ARBA00022679"/>
    </source>
</evidence>
<dbReference type="Proteomes" id="UP000484885">
    <property type="component" value="Unassembled WGS sequence"/>
</dbReference>
<evidence type="ECO:0000256" key="8">
    <source>
        <dbReference type="ARBA" id="ARBA00023306"/>
    </source>
</evidence>
<evidence type="ECO:0000313" key="13">
    <source>
        <dbReference type="EMBL" id="NDY96672.1"/>
    </source>
</evidence>
<keyword evidence="7 10" id="KW-0472">Membrane</keyword>
<feature type="binding site" evidence="10">
    <location>
        <begin position="13"/>
        <end position="15"/>
    </location>
    <ligand>
        <name>UDP-N-acetyl-alpha-D-glucosamine</name>
        <dbReference type="ChEBI" id="CHEBI:57705"/>
    </ligand>
</feature>
<dbReference type="SUPFAM" id="SSF53756">
    <property type="entry name" value="UDP-Glycosyltransferase/glycogen phosphorylase"/>
    <property type="match status" value="1"/>
</dbReference>
<protein>
    <recommendedName>
        <fullName evidence="10">UDP-N-acetylglucosamine--N-acetylmuramyl-(pentapeptide) pyrophosphoryl-undecaprenol N-acetylglucosamine transferase</fullName>
        <ecNumber evidence="10">2.4.1.227</ecNumber>
    </recommendedName>
    <alternativeName>
        <fullName evidence="10">Undecaprenyl-PP-MurNAc-pentapeptide-UDPGlcNAc GlcNAc transferase</fullName>
    </alternativeName>
</protein>
<dbReference type="PANTHER" id="PTHR21015">
    <property type="entry name" value="UDP-N-ACETYLGLUCOSAMINE--N-ACETYLMURAMYL-(PENTAPEPTIDE) PYROPHOSPHORYL-UNDECAPRENOL N-ACETYLGLUCOSAMINE TRANSFERASE 1"/>
    <property type="match status" value="1"/>
</dbReference>
<evidence type="ECO:0000256" key="1">
    <source>
        <dbReference type="ARBA" id="ARBA00022475"/>
    </source>
</evidence>
<feature type="domain" description="Glycosyltransferase family 28 N-terminal" evidence="11">
    <location>
        <begin position="6"/>
        <end position="143"/>
    </location>
</feature>
<evidence type="ECO:0000256" key="9">
    <source>
        <dbReference type="ARBA" id="ARBA00023316"/>
    </source>
</evidence>
<keyword evidence="1 10" id="KW-1003">Cell membrane</keyword>
<dbReference type="PANTHER" id="PTHR21015:SF22">
    <property type="entry name" value="GLYCOSYLTRANSFERASE"/>
    <property type="match status" value="1"/>
</dbReference>
<feature type="binding site" evidence="10">
    <location>
        <position position="161"/>
    </location>
    <ligand>
        <name>UDP-N-acetyl-alpha-D-glucosamine</name>
        <dbReference type="ChEBI" id="CHEBI:57705"/>
    </ligand>
</feature>
<comment type="subcellular location">
    <subcellularLocation>
        <location evidence="10">Cell membrane</location>
        <topology evidence="10">Peripheral membrane protein</topology>
        <orientation evidence="10">Cytoplasmic side</orientation>
    </subcellularLocation>
</comment>
<dbReference type="CDD" id="cd03785">
    <property type="entry name" value="GT28_MurG"/>
    <property type="match status" value="1"/>
</dbReference>
<keyword evidence="2 10" id="KW-0132">Cell division</keyword>
<evidence type="ECO:0000256" key="10">
    <source>
        <dbReference type="HAMAP-Rule" id="MF_00033"/>
    </source>
</evidence>
<dbReference type="Pfam" id="PF04101">
    <property type="entry name" value="Glyco_tran_28_C"/>
    <property type="match status" value="1"/>
</dbReference>
<dbReference type="GO" id="GO:0005886">
    <property type="term" value="C:plasma membrane"/>
    <property type="evidence" value="ECO:0007669"/>
    <property type="project" value="UniProtKB-SubCell"/>
</dbReference>
<gene>
    <name evidence="10 13" type="primary">murG</name>
    <name evidence="13" type="ORF">G3I74_13130</name>
</gene>
<dbReference type="GO" id="GO:0005975">
    <property type="term" value="P:carbohydrate metabolic process"/>
    <property type="evidence" value="ECO:0007669"/>
    <property type="project" value="InterPro"/>
</dbReference>
<dbReference type="InterPro" id="IPR004276">
    <property type="entry name" value="GlycoTrans_28_N"/>
</dbReference>
<feature type="binding site" evidence="10">
    <location>
        <position position="287"/>
    </location>
    <ligand>
        <name>UDP-N-acetyl-alpha-D-glucosamine</name>
        <dbReference type="ChEBI" id="CHEBI:57705"/>
    </ligand>
</feature>
<evidence type="ECO:0000259" key="11">
    <source>
        <dbReference type="Pfam" id="PF03033"/>
    </source>
</evidence>
<dbReference type="InterPro" id="IPR006009">
    <property type="entry name" value="GlcNAc_MurG"/>
</dbReference>
<dbReference type="UniPathway" id="UPA00219"/>
<proteinExistence type="inferred from homology"/>
<evidence type="ECO:0000256" key="5">
    <source>
        <dbReference type="ARBA" id="ARBA00022960"/>
    </source>
</evidence>
<keyword evidence="14" id="KW-1185">Reference proteome</keyword>